<dbReference type="InterPro" id="IPR044822">
    <property type="entry name" value="Myb_DNA-bind_4"/>
</dbReference>
<feature type="compositionally biased region" description="Basic and acidic residues" evidence="2">
    <location>
        <begin position="357"/>
        <end position="367"/>
    </location>
</feature>
<evidence type="ECO:0000256" key="2">
    <source>
        <dbReference type="SAM" id="MobiDB-lite"/>
    </source>
</evidence>
<dbReference type="Proteomes" id="UP001498398">
    <property type="component" value="Unassembled WGS sequence"/>
</dbReference>
<dbReference type="Pfam" id="PF13837">
    <property type="entry name" value="Myb_DNA-bind_4"/>
    <property type="match status" value="1"/>
</dbReference>
<evidence type="ECO:0000259" key="3">
    <source>
        <dbReference type="Pfam" id="PF13837"/>
    </source>
</evidence>
<keyword evidence="1" id="KW-0175">Coiled coil</keyword>
<feature type="domain" description="Myb/SANT-like DNA-binding" evidence="3">
    <location>
        <begin position="3"/>
        <end position="97"/>
    </location>
</feature>
<feature type="coiled-coil region" evidence="1">
    <location>
        <begin position="276"/>
        <end position="336"/>
    </location>
</feature>
<dbReference type="EMBL" id="JBANRG010000056">
    <property type="protein sequence ID" value="KAK7442942.1"/>
    <property type="molecule type" value="Genomic_DNA"/>
</dbReference>
<dbReference type="Gene3D" id="1.10.10.60">
    <property type="entry name" value="Homeodomain-like"/>
    <property type="match status" value="1"/>
</dbReference>
<feature type="region of interest" description="Disordered" evidence="2">
    <location>
        <begin position="204"/>
        <end position="258"/>
    </location>
</feature>
<evidence type="ECO:0000313" key="4">
    <source>
        <dbReference type="EMBL" id="KAK7442942.1"/>
    </source>
</evidence>
<name>A0ABR1IW66_9AGAR</name>
<organism evidence="4 5">
    <name type="scientific">Marasmiellus scandens</name>
    <dbReference type="NCBI Taxonomy" id="2682957"/>
    <lineage>
        <taxon>Eukaryota</taxon>
        <taxon>Fungi</taxon>
        <taxon>Dikarya</taxon>
        <taxon>Basidiomycota</taxon>
        <taxon>Agaricomycotina</taxon>
        <taxon>Agaricomycetes</taxon>
        <taxon>Agaricomycetidae</taxon>
        <taxon>Agaricales</taxon>
        <taxon>Marasmiineae</taxon>
        <taxon>Omphalotaceae</taxon>
        <taxon>Marasmiellus</taxon>
    </lineage>
</organism>
<gene>
    <name evidence="4" type="ORF">VKT23_015886</name>
</gene>
<evidence type="ECO:0000313" key="5">
    <source>
        <dbReference type="Proteomes" id="UP001498398"/>
    </source>
</evidence>
<evidence type="ECO:0000256" key="1">
    <source>
        <dbReference type="SAM" id="Coils"/>
    </source>
</evidence>
<reference evidence="4 5" key="1">
    <citation type="submission" date="2024-01" db="EMBL/GenBank/DDBJ databases">
        <title>A draft genome for the cacao thread blight pathogen Marasmiellus scandens.</title>
        <authorList>
            <person name="Baruah I.K."/>
            <person name="Leung J."/>
            <person name="Bukari Y."/>
            <person name="Amoako-Attah I."/>
            <person name="Meinhardt L.W."/>
            <person name="Bailey B.A."/>
            <person name="Cohen S.P."/>
        </authorList>
    </citation>
    <scope>NUCLEOTIDE SEQUENCE [LARGE SCALE GENOMIC DNA]</scope>
    <source>
        <strain evidence="4 5">GH-19</strain>
    </source>
</reference>
<feature type="compositionally biased region" description="Low complexity" evidence="2">
    <location>
        <begin position="236"/>
        <end position="247"/>
    </location>
</feature>
<feature type="region of interest" description="Disordered" evidence="2">
    <location>
        <begin position="160"/>
        <end position="179"/>
    </location>
</feature>
<feature type="compositionally biased region" description="Polar residues" evidence="2">
    <location>
        <begin position="212"/>
        <end position="227"/>
    </location>
</feature>
<feature type="region of interest" description="Disordered" evidence="2">
    <location>
        <begin position="336"/>
        <end position="367"/>
    </location>
</feature>
<comment type="caution">
    <text evidence="4">The sequence shown here is derived from an EMBL/GenBank/DDBJ whole genome shotgun (WGS) entry which is preliminary data.</text>
</comment>
<feature type="compositionally biased region" description="Low complexity" evidence="2">
    <location>
        <begin position="160"/>
        <end position="173"/>
    </location>
</feature>
<sequence>MGEQWTDEETWDLINEIRKKNNSKVLFGPEVGENTSGDSKNAVYKRIAEALNPEGTQLNPVKASERVKNKINSLQKKFRALVKQLKKTGEGVEEYYQVSTQGPDHDTDQRAVNIWDKIKKDWPFFPELWKIWSTKPNLVPICVTTGVGPRGQQTVFIQSQTGTSTTTPLGSSTAANAEQSELASLHHTISDSVIDPVLRQQSTSLVPPATPHASNISTASKENTPVSSGRHGPKPSSFAALGASGSADKVPSQTPQKRGYEDTLIDMSKTMMADINRRAEESHQAKKRKYDRLEREQILSERKLLLEEYKAGALDRGEYKEELARLNARVAKLDGDDTLFTPIPAPRAASPDWDPELLEKDLSGDEL</sequence>
<keyword evidence="5" id="KW-1185">Reference proteome</keyword>
<accession>A0ABR1IW66</accession>
<protein>
    <recommendedName>
        <fullName evidence="3">Myb/SANT-like DNA-binding domain-containing protein</fullName>
    </recommendedName>
</protein>
<proteinExistence type="predicted"/>